<reference evidence="11 12" key="1">
    <citation type="submission" date="2018-05" db="EMBL/GenBank/DDBJ databases">
        <title>Genomic Encyclopedia of Type Strains, Phase IV (KMG-IV): sequencing the most valuable type-strain genomes for metagenomic binning, comparative biology and taxonomic classification.</title>
        <authorList>
            <person name="Goeker M."/>
        </authorList>
    </citation>
    <scope>NUCLEOTIDE SEQUENCE [LARGE SCALE GENOMIC DNA]</scope>
    <source>
        <strain evidence="11 12">DSM 18773</strain>
    </source>
</reference>
<evidence type="ECO:0000256" key="7">
    <source>
        <dbReference type="ARBA" id="ARBA00025246"/>
    </source>
</evidence>
<dbReference type="NCBIfam" id="TIGR00443">
    <property type="entry name" value="hisZ_biosyn_reg"/>
    <property type="match status" value="1"/>
</dbReference>
<dbReference type="Proteomes" id="UP000245634">
    <property type="component" value="Unassembled WGS sequence"/>
</dbReference>
<dbReference type="InterPro" id="IPR006195">
    <property type="entry name" value="aa-tRNA-synth_II"/>
</dbReference>
<organism evidence="11 12">
    <name type="scientific">Tumebacillus permanentifrigoris</name>
    <dbReference type="NCBI Taxonomy" id="378543"/>
    <lineage>
        <taxon>Bacteria</taxon>
        <taxon>Bacillati</taxon>
        <taxon>Bacillota</taxon>
        <taxon>Bacilli</taxon>
        <taxon>Bacillales</taxon>
        <taxon>Alicyclobacillaceae</taxon>
        <taxon>Tumebacillus</taxon>
    </lineage>
</organism>
<evidence type="ECO:0000256" key="8">
    <source>
        <dbReference type="HAMAP-Rule" id="MF_00125"/>
    </source>
</evidence>
<comment type="pathway">
    <text evidence="2 8">Amino-acid biosynthesis; L-histidine biosynthesis; L-histidine from 5-phospho-alpha-D-ribose 1-diphosphate: step 1/9.</text>
</comment>
<feature type="domain" description="Aminoacyl-transfer RNA synthetases class-II family profile" evidence="10">
    <location>
        <begin position="25"/>
        <end position="348"/>
    </location>
</feature>
<dbReference type="InterPro" id="IPR041715">
    <property type="entry name" value="HisRS-like_core"/>
</dbReference>
<keyword evidence="11" id="KW-0808">Transferase</keyword>
<evidence type="ECO:0000256" key="4">
    <source>
        <dbReference type="ARBA" id="ARBA00011496"/>
    </source>
</evidence>
<dbReference type="GO" id="GO:0006427">
    <property type="term" value="P:histidyl-tRNA aminoacylation"/>
    <property type="evidence" value="ECO:0007669"/>
    <property type="project" value="TreeGrafter"/>
</dbReference>
<protein>
    <recommendedName>
        <fullName evidence="5 8">ATP phosphoribosyltransferase regulatory subunit</fullName>
    </recommendedName>
</protein>
<dbReference type="EMBL" id="QGGL01000008">
    <property type="protein sequence ID" value="PWK13006.1"/>
    <property type="molecule type" value="Genomic_DNA"/>
</dbReference>
<evidence type="ECO:0000313" key="11">
    <source>
        <dbReference type="EMBL" id="PWK13006.1"/>
    </source>
</evidence>
<feature type="binding site" evidence="9">
    <location>
        <begin position="82"/>
        <end position="84"/>
    </location>
    <ligand>
        <name>L-histidine</name>
        <dbReference type="ChEBI" id="CHEBI:57595"/>
    </ligand>
</feature>
<dbReference type="GO" id="GO:0005737">
    <property type="term" value="C:cytoplasm"/>
    <property type="evidence" value="ECO:0007669"/>
    <property type="project" value="UniProtKB-SubCell"/>
</dbReference>
<evidence type="ECO:0000256" key="6">
    <source>
        <dbReference type="ARBA" id="ARBA00022490"/>
    </source>
</evidence>
<gene>
    <name evidence="8" type="primary">hisZ</name>
    <name evidence="11" type="ORF">C7459_10824</name>
</gene>
<evidence type="ECO:0000256" key="2">
    <source>
        <dbReference type="ARBA" id="ARBA00004667"/>
    </source>
</evidence>
<dbReference type="PANTHER" id="PTHR43707">
    <property type="entry name" value="HISTIDYL-TRNA SYNTHETASE"/>
    <property type="match status" value="1"/>
</dbReference>
<dbReference type="UniPathway" id="UPA00031">
    <property type="reaction ID" value="UER00006"/>
</dbReference>
<feature type="binding site" evidence="9">
    <location>
        <begin position="275"/>
        <end position="276"/>
    </location>
    <ligand>
        <name>L-histidine</name>
        <dbReference type="ChEBI" id="CHEBI:57595"/>
    </ligand>
</feature>
<dbReference type="AlphaFoldDB" id="A0A316D892"/>
<dbReference type="PIRSF" id="PIRSF001549">
    <property type="entry name" value="His-tRNA_synth"/>
    <property type="match status" value="1"/>
</dbReference>
<dbReference type="OrthoDB" id="9800814at2"/>
<accession>A0A316D892</accession>
<evidence type="ECO:0000259" key="10">
    <source>
        <dbReference type="PROSITE" id="PS50862"/>
    </source>
</evidence>
<keyword evidence="8" id="KW-0368">Histidine biosynthesis</keyword>
<evidence type="ECO:0000256" key="9">
    <source>
        <dbReference type="PIRSR" id="PIRSR001549-1"/>
    </source>
</evidence>
<dbReference type="GO" id="GO:0004821">
    <property type="term" value="F:histidine-tRNA ligase activity"/>
    <property type="evidence" value="ECO:0007669"/>
    <property type="project" value="TreeGrafter"/>
</dbReference>
<evidence type="ECO:0000256" key="3">
    <source>
        <dbReference type="ARBA" id="ARBA00005539"/>
    </source>
</evidence>
<keyword evidence="11" id="KW-0328">Glycosyltransferase</keyword>
<feature type="binding site" evidence="9">
    <location>
        <position position="126"/>
    </location>
    <ligand>
        <name>L-histidine</name>
        <dbReference type="ChEBI" id="CHEBI:57595"/>
    </ligand>
</feature>
<dbReference type="InterPro" id="IPR004517">
    <property type="entry name" value="HisZ"/>
</dbReference>
<dbReference type="GO" id="GO:0140096">
    <property type="term" value="F:catalytic activity, acting on a protein"/>
    <property type="evidence" value="ECO:0007669"/>
    <property type="project" value="UniProtKB-ARBA"/>
</dbReference>
<keyword evidence="12" id="KW-1185">Reference proteome</keyword>
<feature type="binding site" evidence="9">
    <location>
        <position position="130"/>
    </location>
    <ligand>
        <name>L-histidine</name>
        <dbReference type="ChEBI" id="CHEBI:57595"/>
    </ligand>
</feature>
<sequence length="413" mass="45982">MTKPILFEKPRGVRDVLPPLATRKREVEKQIAKVFTRWGFEEILTPTFEYADTFLNGAYREDEDQMFKFIERSGKTVVLRPDMTAPIARVVSSLLKEHPLPIRLSYNAAIFRQQEHNAGRDAEFTQSGVELIGDASPDADAEVIALACTALTGAGVTGFSIAIGQVTYLQGLFAEHVADENVRARLSVALAEKDFVSYERTVHGEIADDAARTVLLTVPRLRGGVEILNQARELTHHTDALAALDNLESIWNVLVLHNVDRYLQLDLGLLLGQDYYSGAVFEGYAPNVGFPVCSGGRYDELLGKFGRPAPATGFMIGVERVLEVLEKATPGITKEHFLVLYEERDRYPVIGFASYLRSKQFIVTSQRVEDSEAAAVEERAGYFTPIVFKNGKLLTVERLVQAMYTDFSHSFSL</sequence>
<comment type="function">
    <text evidence="7 8">Required for the first step of histidine biosynthesis. May allow the feedback regulation of ATP phosphoribosyltransferase activity by histidine.</text>
</comment>
<dbReference type="InterPro" id="IPR004516">
    <property type="entry name" value="HisRS/HisZ"/>
</dbReference>
<keyword evidence="8" id="KW-0028">Amino-acid biosynthesis</keyword>
<dbReference type="Gene3D" id="3.30.930.10">
    <property type="entry name" value="Bira Bifunctional Protein, Domain 2"/>
    <property type="match status" value="1"/>
</dbReference>
<dbReference type="RefSeq" id="WP_109688909.1">
    <property type="nucleotide sequence ID" value="NZ_QGGL01000008.1"/>
</dbReference>
<dbReference type="HAMAP" id="MF_00125">
    <property type="entry name" value="HisZ"/>
    <property type="match status" value="1"/>
</dbReference>
<name>A0A316D892_9BACL</name>
<feature type="binding site" evidence="9">
    <location>
        <position position="112"/>
    </location>
    <ligand>
        <name>L-histidine</name>
        <dbReference type="ChEBI" id="CHEBI:57595"/>
    </ligand>
</feature>
<dbReference type="GO" id="GO:0000105">
    <property type="term" value="P:L-histidine biosynthetic process"/>
    <property type="evidence" value="ECO:0007669"/>
    <property type="project" value="UniProtKB-UniRule"/>
</dbReference>
<comment type="similarity">
    <text evidence="3 8">Belongs to the class-II aminoacyl-tRNA synthetase family. HisZ subfamily.</text>
</comment>
<dbReference type="Pfam" id="PF13393">
    <property type="entry name" value="tRNA-synt_His"/>
    <property type="match status" value="1"/>
</dbReference>
<dbReference type="InterPro" id="IPR045864">
    <property type="entry name" value="aa-tRNA-synth_II/BPL/LPL"/>
</dbReference>
<dbReference type="SUPFAM" id="SSF55681">
    <property type="entry name" value="Class II aaRS and biotin synthetases"/>
    <property type="match status" value="1"/>
</dbReference>
<comment type="miscellaneous">
    <text evidence="8">This function is generally fulfilled by the C-terminal part of HisG, which is missing in some bacteria such as this one.</text>
</comment>
<dbReference type="PANTHER" id="PTHR43707:SF1">
    <property type="entry name" value="HISTIDINE--TRNA LIGASE, MITOCHONDRIAL-RELATED"/>
    <property type="match status" value="1"/>
</dbReference>
<dbReference type="PROSITE" id="PS50862">
    <property type="entry name" value="AA_TRNA_LIGASE_II"/>
    <property type="match status" value="1"/>
</dbReference>
<evidence type="ECO:0000313" key="12">
    <source>
        <dbReference type="Proteomes" id="UP000245634"/>
    </source>
</evidence>
<comment type="subcellular location">
    <subcellularLocation>
        <location evidence="1 8">Cytoplasm</location>
    </subcellularLocation>
</comment>
<evidence type="ECO:0000256" key="5">
    <source>
        <dbReference type="ARBA" id="ARBA00020397"/>
    </source>
</evidence>
<evidence type="ECO:0000256" key="1">
    <source>
        <dbReference type="ARBA" id="ARBA00004496"/>
    </source>
</evidence>
<keyword evidence="6 8" id="KW-0963">Cytoplasm</keyword>
<dbReference type="GO" id="GO:0016757">
    <property type="term" value="F:glycosyltransferase activity"/>
    <property type="evidence" value="ECO:0007669"/>
    <property type="project" value="UniProtKB-KW"/>
</dbReference>
<comment type="caution">
    <text evidence="11">The sequence shown here is derived from an EMBL/GenBank/DDBJ whole genome shotgun (WGS) entry which is preliminary data.</text>
</comment>
<proteinExistence type="inferred from homology"/>
<dbReference type="CDD" id="cd00773">
    <property type="entry name" value="HisRS-like_core"/>
    <property type="match status" value="1"/>
</dbReference>
<comment type="subunit">
    <text evidence="4 8">Heteromultimer composed of HisG and HisZ subunits.</text>
</comment>